<dbReference type="GO" id="GO:0016787">
    <property type="term" value="F:hydrolase activity"/>
    <property type="evidence" value="ECO:0007669"/>
    <property type="project" value="UniProtKB-KW"/>
</dbReference>
<evidence type="ECO:0000313" key="10">
    <source>
        <dbReference type="EMBL" id="SFR81258.1"/>
    </source>
</evidence>
<accession>A0A1I6JQQ0</accession>
<feature type="compositionally biased region" description="Basic and acidic residues" evidence="9">
    <location>
        <begin position="1355"/>
        <end position="1367"/>
    </location>
</feature>
<organism evidence="10 11">
    <name type="scientific">[Clostridium] aminophilum</name>
    <dbReference type="NCBI Taxonomy" id="1526"/>
    <lineage>
        <taxon>Bacteria</taxon>
        <taxon>Bacillati</taxon>
        <taxon>Bacillota</taxon>
        <taxon>Clostridia</taxon>
        <taxon>Lachnospirales</taxon>
        <taxon>Lachnospiraceae</taxon>
    </lineage>
</organism>
<dbReference type="GO" id="GO:0003723">
    <property type="term" value="F:RNA binding"/>
    <property type="evidence" value="ECO:0007669"/>
    <property type="project" value="UniProtKB-KW"/>
</dbReference>
<sequence length="1385" mass="161418">MKFSKVDHTRSAVGIQKATDSVHGMLYTDPKKQEVNDLDKRFDQLNVKAKRLYNVFNQSKAEEDDDEKRFGKVVKKLNRELKDLLFHREVSRYNSIGNAKYNYYGIKSNPEEIVSNLGMVESLKGERDPQKVISKLLLYYLRKGLKPGTDGLRMILEASCGLRKLSGDEKELKVFLQTLDEDFEKKTFKKNLIRSIENQNMAVQPSNEGDPIIGITQGRFNSQKNEEKSAIERMMSMYADLNEDHREDVLRKLRRLNVLYFNVDTEKTEEPTLPGEVDTNPVFEVWHDHEKGKENDRQFATFAKILTEDRETRKKEKLAVKEALNDLKSAIRDHNIMAYRCSIKVTEQDKDGLFFEDQRINRFWIHHIESAVERILASINPEKLYKLRIGYLGEKVWKDLLNYLSIKYIAVGKAVFHFAMEDLGKTGQDIELGKLSNSVSGGLTSFDYEQIRADETLQRQLSVEVAFAANNLFRAVVGQTGKKIEQSKSEENEEDFLLWKAEKIAESIKKEGEGNTLKSILQFFGGASSWDLNHFCAAYGNESSALGYETKFADDLRKAIYSLRNETFHFTTLNKGSFDWNAKLIGDMFSHEAATGIAVERTRFYSNNLPMFYRESDLKRIMDHLYNTYHPRASQVPSFNSVFVRKNFRLFLSNTLNTNTSFDTEVYQKWESGVYYLFKEIYYNSFLPSGDAHHLFFEGLRRIRKEADNLPIVGKEAKKRNAVQDFGRRCDELKNLSLSAICQMIMTEYNEQNNGNRKVKSTREDKRKPDIFQHYKMLLLRTLQEAFAIYIRREEFKFIFDLPKTLYVMKPVEEFLPNWKSGMFDSLVERVKQSPDLQRWYVLCKFLNGRLLNQLSGVIRSYIQFAGDIQRRAKANHNRLYMDNTQRVEYYSNVLEVVDFCIKGTSRFSNVFSDYFRDEDAYADYLDNYLQFKDEKIAEVSSFAALKTFCNEEEVKAGIYMDGENPVMQRNIVMAKLFGPDEVLKNVVPKVTREEIEEYYQLEKQIAPYRQNGYCKSEEDQKKLLRFQRIKNRVEFQTITEFSEIINELLGQLISWSFLRERDLLYFQLGFHYLCLHNDTEKPAEYKEISREDGTVIRNAILHQVAAMYVGGLPVYTLADKKLAAFEKGEADCKLSISKDTAGAGKKIKDFFRYSKYVLIKDRMLTDQNQKYTIYLAGLELFENTDEHDNITDVRKYVDHFKYYATSDENAMSILDLYSEIHDRFFTYDMKYQKNVANMLENILLRHFVLIRPEFFTGSKKVGEGKKITCKARAQIEIAENGMRSEDFTYKLSDGKKNISTCMIAARDQKYLNTVARLLYYPHEAKKSIVDTREKKNNKKTNRGDGTFNKQKGTARKEKDNGPREFNDTGFSNTPFAGFDPFRNS</sequence>
<keyword evidence="3" id="KW-0255">Endonuclease</keyword>
<keyword evidence="5" id="KW-0694">RNA-binding</keyword>
<keyword evidence="6" id="KW-0051">Antiviral defense</keyword>
<evidence type="ECO:0000256" key="4">
    <source>
        <dbReference type="ARBA" id="ARBA00022801"/>
    </source>
</evidence>
<comment type="similarity">
    <text evidence="7">Belongs to the CRISPR-associated endoribonuclease Cas13a family.</text>
</comment>
<evidence type="ECO:0000256" key="7">
    <source>
        <dbReference type="ARBA" id="ARBA00044753"/>
    </source>
</evidence>
<evidence type="ECO:0000313" key="11">
    <source>
        <dbReference type="Proteomes" id="UP000214760"/>
    </source>
</evidence>
<evidence type="ECO:0000256" key="9">
    <source>
        <dbReference type="SAM" id="MobiDB-lite"/>
    </source>
</evidence>
<keyword evidence="4" id="KW-0378">Hydrolase</keyword>
<dbReference type="EMBL" id="FOZC01000010">
    <property type="protein sequence ID" value="SFR81258.1"/>
    <property type="molecule type" value="Genomic_DNA"/>
</dbReference>
<name>A0A1I6JQQ0_9FIRM</name>
<evidence type="ECO:0000256" key="2">
    <source>
        <dbReference type="ARBA" id="ARBA00022737"/>
    </source>
</evidence>
<dbReference type="Proteomes" id="UP000214760">
    <property type="component" value="Unassembled WGS sequence"/>
</dbReference>
<feature type="region of interest" description="Disordered" evidence="9">
    <location>
        <begin position="1330"/>
        <end position="1385"/>
    </location>
</feature>
<dbReference type="GO" id="GO:0004519">
    <property type="term" value="F:endonuclease activity"/>
    <property type="evidence" value="ECO:0007669"/>
    <property type="project" value="UniProtKB-KW"/>
</dbReference>
<keyword evidence="1" id="KW-0540">Nuclease</keyword>
<evidence type="ECO:0000256" key="1">
    <source>
        <dbReference type="ARBA" id="ARBA00022722"/>
    </source>
</evidence>
<dbReference type="NCBIfam" id="NF038188">
    <property type="entry name" value="cas13A_C2c2"/>
    <property type="match status" value="1"/>
</dbReference>
<dbReference type="RefSeq" id="WP_031473346.1">
    <property type="nucleotide sequence ID" value="NZ_FOZC01000010.1"/>
</dbReference>
<dbReference type="GO" id="GO:0051607">
    <property type="term" value="P:defense response to virus"/>
    <property type="evidence" value="ECO:0007669"/>
    <property type="project" value="UniProtKB-KW"/>
</dbReference>
<dbReference type="CDD" id="cd20790">
    <property type="entry name" value="Cas13a"/>
    <property type="match status" value="1"/>
</dbReference>
<proteinExistence type="inferred from homology"/>
<evidence type="ECO:0000256" key="8">
    <source>
        <dbReference type="ARBA" id="ARBA00044792"/>
    </source>
</evidence>
<evidence type="ECO:0000256" key="6">
    <source>
        <dbReference type="ARBA" id="ARBA00023118"/>
    </source>
</evidence>
<evidence type="ECO:0000256" key="5">
    <source>
        <dbReference type="ARBA" id="ARBA00022884"/>
    </source>
</evidence>
<gene>
    <name evidence="10" type="ORF">SAMN02910262_01798</name>
</gene>
<dbReference type="InterPro" id="IPR053395">
    <property type="entry name" value="Cas13a_endoribonuclease"/>
</dbReference>
<evidence type="ECO:0000256" key="3">
    <source>
        <dbReference type="ARBA" id="ARBA00022759"/>
    </source>
</evidence>
<reference evidence="10 11" key="1">
    <citation type="submission" date="2016-10" db="EMBL/GenBank/DDBJ databases">
        <authorList>
            <person name="de Groot N.N."/>
        </authorList>
    </citation>
    <scope>NUCLEOTIDE SEQUENCE [LARGE SCALE GENOMIC DNA]</scope>
    <source>
        <strain evidence="10 11">F</strain>
    </source>
</reference>
<keyword evidence="2" id="KW-0677">Repeat</keyword>
<dbReference type="SMR" id="A0A1I6JQQ0"/>
<protein>
    <recommendedName>
        <fullName evidence="8">CRISPR-associated endoribonuclease Cas13a</fullName>
    </recommendedName>
</protein>